<dbReference type="AlphaFoldDB" id="A0A495BA71"/>
<dbReference type="RefSeq" id="WP_120810760.1">
    <property type="nucleotide sequence ID" value="NZ_RBID01000015.1"/>
</dbReference>
<dbReference type="EMBL" id="RBID01000015">
    <property type="protein sequence ID" value="RKQ57872.1"/>
    <property type="molecule type" value="Genomic_DNA"/>
</dbReference>
<feature type="region of interest" description="Disordered" evidence="3">
    <location>
        <begin position="1"/>
        <end position="22"/>
    </location>
</feature>
<evidence type="ECO:0000313" key="5">
    <source>
        <dbReference type="EMBL" id="RKQ57872.1"/>
    </source>
</evidence>
<feature type="domain" description="HTH araC/xylS-type" evidence="4">
    <location>
        <begin position="211"/>
        <end position="307"/>
    </location>
</feature>
<name>A0A495BA71_VOGIN</name>
<dbReference type="Pfam" id="PF12833">
    <property type="entry name" value="HTH_18"/>
    <property type="match status" value="1"/>
</dbReference>
<evidence type="ECO:0000313" key="6">
    <source>
        <dbReference type="Proteomes" id="UP000279384"/>
    </source>
</evidence>
<dbReference type="SMART" id="SM00342">
    <property type="entry name" value="HTH_ARAC"/>
    <property type="match status" value="1"/>
</dbReference>
<feature type="compositionally biased region" description="Polar residues" evidence="3">
    <location>
        <begin position="1"/>
        <end position="18"/>
    </location>
</feature>
<reference evidence="5 6" key="1">
    <citation type="submission" date="2018-10" db="EMBL/GenBank/DDBJ databases">
        <title>Genomic Encyclopedia of Type Strains, Phase IV (KMG-IV): sequencing the most valuable type-strain genomes for metagenomic binning, comparative biology and taxonomic classification.</title>
        <authorList>
            <person name="Goeker M."/>
        </authorList>
    </citation>
    <scope>NUCLEOTIDE SEQUENCE [LARGE SCALE GENOMIC DNA]</scope>
    <source>
        <strain evidence="5 6">DSM 3303</strain>
    </source>
</reference>
<evidence type="ECO:0000256" key="3">
    <source>
        <dbReference type="SAM" id="MobiDB-lite"/>
    </source>
</evidence>
<dbReference type="GO" id="GO:0003700">
    <property type="term" value="F:DNA-binding transcription factor activity"/>
    <property type="evidence" value="ECO:0007669"/>
    <property type="project" value="InterPro"/>
</dbReference>
<evidence type="ECO:0000256" key="1">
    <source>
        <dbReference type="ARBA" id="ARBA00023015"/>
    </source>
</evidence>
<dbReference type="PROSITE" id="PS01124">
    <property type="entry name" value="HTH_ARAC_FAMILY_2"/>
    <property type="match status" value="1"/>
</dbReference>
<dbReference type="Proteomes" id="UP000279384">
    <property type="component" value="Unassembled WGS sequence"/>
</dbReference>
<proteinExistence type="predicted"/>
<dbReference type="GO" id="GO:0043565">
    <property type="term" value="F:sequence-specific DNA binding"/>
    <property type="evidence" value="ECO:0007669"/>
    <property type="project" value="InterPro"/>
</dbReference>
<keyword evidence="1" id="KW-0805">Transcription regulation</keyword>
<keyword evidence="5" id="KW-0238">DNA-binding</keyword>
<evidence type="ECO:0000259" key="4">
    <source>
        <dbReference type="PROSITE" id="PS01124"/>
    </source>
</evidence>
<comment type="caution">
    <text evidence="5">The sequence shown here is derived from an EMBL/GenBank/DDBJ whole genome shotgun (WGS) entry which is preliminary data.</text>
</comment>
<dbReference type="Gene3D" id="1.10.10.60">
    <property type="entry name" value="Homeodomain-like"/>
    <property type="match status" value="1"/>
</dbReference>
<dbReference type="InterPro" id="IPR018060">
    <property type="entry name" value="HTH_AraC"/>
</dbReference>
<dbReference type="InterPro" id="IPR009057">
    <property type="entry name" value="Homeodomain-like_sf"/>
</dbReference>
<sequence length="307" mass="34117">MNTGRSPLAASQQPSATHHTVPPAVRGHFVSETLRPGLSLHCTHIDILQAMHTESSAEPGLRLILMLEGTLEARFGKQPLRLNASRQPQGVLLSIAETEQLQRDIPQPMQQRQVVIAVNRQWFEEGGFDNLSDRGSTLGLCRQHLAVRPLQVGAALGRLAGQLLHPAQRPPHLQRLYQECHAVELLMEALGQLQGDRPSCALKPAERRRVERLQQLLDSGSADTWSLAEMARELGSNPTTLQRQFRAVHGCSIFDYLRRQRLARAHQLLLQGASVTEAALLASYGSPANFATAFRRQYGVCPRNLRR</sequence>
<dbReference type="SUPFAM" id="SSF46689">
    <property type="entry name" value="Homeodomain-like"/>
    <property type="match status" value="2"/>
</dbReference>
<dbReference type="PANTHER" id="PTHR47893:SF1">
    <property type="entry name" value="REGULATORY PROTEIN PCHR"/>
    <property type="match status" value="1"/>
</dbReference>
<dbReference type="PANTHER" id="PTHR47893">
    <property type="entry name" value="REGULATORY PROTEIN PCHR"/>
    <property type="match status" value="1"/>
</dbReference>
<accession>A0A495BA71</accession>
<evidence type="ECO:0000256" key="2">
    <source>
        <dbReference type="ARBA" id="ARBA00023163"/>
    </source>
</evidence>
<organism evidence="5 6">
    <name type="scientific">Vogesella indigofera</name>
    <name type="common">Pseudomonas indigofera</name>
    <dbReference type="NCBI Taxonomy" id="45465"/>
    <lineage>
        <taxon>Bacteria</taxon>
        <taxon>Pseudomonadati</taxon>
        <taxon>Pseudomonadota</taxon>
        <taxon>Betaproteobacteria</taxon>
        <taxon>Neisseriales</taxon>
        <taxon>Chromobacteriaceae</taxon>
        <taxon>Vogesella</taxon>
    </lineage>
</organism>
<keyword evidence="2" id="KW-0804">Transcription</keyword>
<protein>
    <submittedName>
        <fullName evidence="5">AraC-like DNA-binding protein</fullName>
    </submittedName>
</protein>
<gene>
    <name evidence="5" type="ORF">C8E02_2176</name>
</gene>
<dbReference type="InterPro" id="IPR053142">
    <property type="entry name" value="PchR_regulatory_protein"/>
</dbReference>